<dbReference type="OrthoDB" id="10551478at2759"/>
<reference evidence="3" key="1">
    <citation type="journal article" date="2015" name="Nat. Genet.">
        <title>The genome and transcriptome of the zoonotic hookworm Ancylostoma ceylanicum identify infection-specific gene families.</title>
        <authorList>
            <person name="Schwarz E.M."/>
            <person name="Hu Y."/>
            <person name="Antoshechkin I."/>
            <person name="Miller M.M."/>
            <person name="Sternberg P.W."/>
            <person name="Aroian R.V."/>
        </authorList>
    </citation>
    <scope>NUCLEOTIDE SEQUENCE</scope>
    <source>
        <strain evidence="3">HY135</strain>
    </source>
</reference>
<protein>
    <submittedName>
        <fullName evidence="2">Uncharacterized protein</fullName>
    </submittedName>
</protein>
<evidence type="ECO:0000256" key="1">
    <source>
        <dbReference type="SAM" id="MobiDB-lite"/>
    </source>
</evidence>
<dbReference type="Proteomes" id="UP000024635">
    <property type="component" value="Unassembled WGS sequence"/>
</dbReference>
<accession>A0A016U7J0</accession>
<feature type="compositionally biased region" description="Polar residues" evidence="1">
    <location>
        <begin position="1"/>
        <end position="11"/>
    </location>
</feature>
<feature type="region of interest" description="Disordered" evidence="1">
    <location>
        <begin position="131"/>
        <end position="160"/>
    </location>
</feature>
<evidence type="ECO:0000313" key="3">
    <source>
        <dbReference type="Proteomes" id="UP000024635"/>
    </source>
</evidence>
<feature type="compositionally biased region" description="Pro residues" evidence="1">
    <location>
        <begin position="29"/>
        <end position="40"/>
    </location>
</feature>
<proteinExistence type="predicted"/>
<feature type="region of interest" description="Disordered" evidence="1">
    <location>
        <begin position="1"/>
        <end position="46"/>
    </location>
</feature>
<dbReference type="EMBL" id="JARK01001388">
    <property type="protein sequence ID" value="EYC11130.1"/>
    <property type="molecule type" value="Genomic_DNA"/>
</dbReference>
<evidence type="ECO:0000313" key="2">
    <source>
        <dbReference type="EMBL" id="EYC11130.1"/>
    </source>
</evidence>
<comment type="caution">
    <text evidence="2">The sequence shown here is derived from an EMBL/GenBank/DDBJ whole genome shotgun (WGS) entry which is preliminary data.</text>
</comment>
<sequence>MDPSTSTTNAPPTYEQAKVHTTPSTSEPTAPPVSEAPPPYEETSQEEIVTRHTFPVSQVTVAQPPAPRCSHCCNSVVCVEPGSTNSAEAKPVKCAACKRREAEEMAECCGGLLEVVFALITLIMIPSVSSTEAPPTYEQARVHRGQKPKKAAPNPEAPPPYVDGRVYPGHLDFLQPVEIVSPSNCRHCTVIQTQPGTEQGKPASKLVKCRRCQRREDEEAERCDALKALLCRSRPIPLFTFN</sequence>
<organism evidence="2 3">
    <name type="scientific">Ancylostoma ceylanicum</name>
    <dbReference type="NCBI Taxonomy" id="53326"/>
    <lineage>
        <taxon>Eukaryota</taxon>
        <taxon>Metazoa</taxon>
        <taxon>Ecdysozoa</taxon>
        <taxon>Nematoda</taxon>
        <taxon>Chromadorea</taxon>
        <taxon>Rhabditida</taxon>
        <taxon>Rhabditina</taxon>
        <taxon>Rhabditomorpha</taxon>
        <taxon>Strongyloidea</taxon>
        <taxon>Ancylostomatidae</taxon>
        <taxon>Ancylostomatinae</taxon>
        <taxon>Ancylostoma</taxon>
    </lineage>
</organism>
<name>A0A016U7J0_9BILA</name>
<keyword evidence="3" id="KW-1185">Reference proteome</keyword>
<gene>
    <name evidence="2" type="primary">Acey_s0052.g2237</name>
    <name evidence="2" type="ORF">Y032_0052g2237</name>
</gene>
<dbReference type="AlphaFoldDB" id="A0A016U7J0"/>